<dbReference type="EMBL" id="AY986977">
    <property type="protein sequence ID" value="AAX84903.1"/>
    <property type="molecule type" value="Genomic_DNA"/>
</dbReference>
<organism evidence="2 3">
    <name type="scientific">Xanthomonas phage Xp15</name>
    <dbReference type="NCBI Taxonomy" id="322855"/>
    <lineage>
        <taxon>Viruses</taxon>
        <taxon>Duplodnaviria</taxon>
        <taxon>Heunggongvirae</taxon>
        <taxon>Uroviricota</taxon>
        <taxon>Caudoviricetes</taxon>
        <taxon>Alachuavirus</taxon>
        <taxon>Alachuavirus Xp15</taxon>
    </lineage>
</organism>
<dbReference type="KEGG" id="vg:5076577"/>
<keyword evidence="1" id="KW-0812">Transmembrane</keyword>
<name>Q52PQ5_9CAUD</name>
<evidence type="ECO:0000313" key="3">
    <source>
        <dbReference type="Proteomes" id="UP000001305"/>
    </source>
</evidence>
<feature type="transmembrane region" description="Helical" evidence="1">
    <location>
        <begin position="33"/>
        <end position="50"/>
    </location>
</feature>
<keyword evidence="1" id="KW-0472">Membrane</keyword>
<dbReference type="Proteomes" id="UP000001305">
    <property type="component" value="Segment"/>
</dbReference>
<dbReference type="TCDB" id="1.E.45.1.1">
    <property type="family name" value="the xanthomonas phage holin (xanphol) family"/>
</dbReference>
<dbReference type="RefSeq" id="YP_239335.1">
    <property type="nucleotide sequence ID" value="NC_007024.1"/>
</dbReference>
<dbReference type="GeneID" id="5076577"/>
<reference evidence="2 3" key="1">
    <citation type="submission" date="2005-03" db="EMBL/GenBank/DDBJ databases">
        <title>Sequencing of bacteriophage Xp15 from Xanthomonas campestris pv. pelargonii and identification of the lysis genes.</title>
        <authorList>
            <person name="Ramadugu C."/>
            <person name="Gabriel D.W."/>
        </authorList>
    </citation>
    <scope>NUCLEOTIDE SEQUENCE [LARGE SCALE GENOMIC DNA]</scope>
</reference>
<keyword evidence="1" id="KW-1133">Transmembrane helix</keyword>
<accession>Q52PQ5</accession>
<protein>
    <submittedName>
        <fullName evidence="2">Uncharacterized protein</fullName>
    </submittedName>
</protein>
<proteinExistence type="predicted"/>
<keyword evidence="3" id="KW-1185">Reference proteome</keyword>
<evidence type="ECO:0000313" key="2">
    <source>
        <dbReference type="EMBL" id="AAX84903.1"/>
    </source>
</evidence>
<evidence type="ECO:0000256" key="1">
    <source>
        <dbReference type="SAM" id="Phobius"/>
    </source>
</evidence>
<sequence length="64" mass="7469">MWIVLTMFWAAVATLVMIGLGHGQEYLLWERILISASAATLWSGLFYYGTRQKAKWPRVRKPRK</sequence>